<dbReference type="OrthoDB" id="10499454at2759"/>
<accession>A0A9D3ZQ85</accession>
<comment type="caution">
    <text evidence="1">The sequence shown here is derived from an EMBL/GenBank/DDBJ whole genome shotgun (WGS) entry which is preliminary data.</text>
</comment>
<reference evidence="1 2" key="1">
    <citation type="journal article" date="2021" name="Plant Biotechnol. J.">
        <title>Multi-omics assisted identification of the key and species-specific regulatory components of drought-tolerant mechanisms in Gossypium stocksii.</title>
        <authorList>
            <person name="Yu D."/>
            <person name="Ke L."/>
            <person name="Zhang D."/>
            <person name="Wu Y."/>
            <person name="Sun Y."/>
            <person name="Mei J."/>
            <person name="Sun J."/>
            <person name="Sun Y."/>
        </authorList>
    </citation>
    <scope>NUCLEOTIDE SEQUENCE [LARGE SCALE GENOMIC DNA]</scope>
    <source>
        <strain evidence="2">cv. E1</strain>
        <tissue evidence="1">Leaf</tissue>
    </source>
</reference>
<evidence type="ECO:0000313" key="2">
    <source>
        <dbReference type="Proteomes" id="UP000828251"/>
    </source>
</evidence>
<protein>
    <submittedName>
        <fullName evidence="1">Uncharacterized protein</fullName>
    </submittedName>
</protein>
<dbReference type="EMBL" id="JAIQCV010000010">
    <property type="protein sequence ID" value="KAH1057486.1"/>
    <property type="molecule type" value="Genomic_DNA"/>
</dbReference>
<keyword evidence="2" id="KW-1185">Reference proteome</keyword>
<name>A0A9D3ZQ85_9ROSI</name>
<gene>
    <name evidence="1" type="ORF">J1N35_035551</name>
</gene>
<dbReference type="AlphaFoldDB" id="A0A9D3ZQ85"/>
<dbReference type="Proteomes" id="UP000828251">
    <property type="component" value="Unassembled WGS sequence"/>
</dbReference>
<sequence length="120" mass="12796">MSAHSRSSTGVYGLPPHLVSNAGETTVASTLAISVPSVAPFSAYAESAFIKRVLGTPSRSIMMAIAKGGLVFYAMNPSIEEWPNFKAMMRDKVLSTPGTSQVEGSLVKGHEKLLKDDIRI</sequence>
<organism evidence="1 2">
    <name type="scientific">Gossypium stocksii</name>
    <dbReference type="NCBI Taxonomy" id="47602"/>
    <lineage>
        <taxon>Eukaryota</taxon>
        <taxon>Viridiplantae</taxon>
        <taxon>Streptophyta</taxon>
        <taxon>Embryophyta</taxon>
        <taxon>Tracheophyta</taxon>
        <taxon>Spermatophyta</taxon>
        <taxon>Magnoliopsida</taxon>
        <taxon>eudicotyledons</taxon>
        <taxon>Gunneridae</taxon>
        <taxon>Pentapetalae</taxon>
        <taxon>rosids</taxon>
        <taxon>malvids</taxon>
        <taxon>Malvales</taxon>
        <taxon>Malvaceae</taxon>
        <taxon>Malvoideae</taxon>
        <taxon>Gossypium</taxon>
    </lineage>
</organism>
<proteinExistence type="predicted"/>
<evidence type="ECO:0000313" key="1">
    <source>
        <dbReference type="EMBL" id="KAH1057486.1"/>
    </source>
</evidence>